<evidence type="ECO:0000256" key="1">
    <source>
        <dbReference type="ARBA" id="ARBA00004651"/>
    </source>
</evidence>
<dbReference type="GO" id="GO:0030171">
    <property type="term" value="F:voltage-gated proton channel activity"/>
    <property type="evidence" value="ECO:0007669"/>
    <property type="project" value="InterPro"/>
</dbReference>
<feature type="transmembrane region" description="Helical" evidence="11">
    <location>
        <begin position="126"/>
        <end position="147"/>
    </location>
</feature>
<gene>
    <name evidence="12" type="ORF">Agabi119p4_3150</name>
</gene>
<evidence type="ECO:0000256" key="2">
    <source>
        <dbReference type="ARBA" id="ARBA00022448"/>
    </source>
</evidence>
<keyword evidence="5" id="KW-0851">Voltage-gated channel</keyword>
<evidence type="ECO:0008006" key="14">
    <source>
        <dbReference type="Google" id="ProtNLM"/>
    </source>
</evidence>
<comment type="caution">
    <text evidence="12">The sequence shown here is derived from an EMBL/GenBank/DDBJ whole genome shotgun (WGS) entry which is preliminary data.</text>
</comment>
<evidence type="ECO:0000313" key="13">
    <source>
        <dbReference type="Proteomes" id="UP000629468"/>
    </source>
</evidence>
<evidence type="ECO:0000256" key="8">
    <source>
        <dbReference type="ARBA" id="ARBA00023136"/>
    </source>
</evidence>
<dbReference type="PANTHER" id="PTHR46480:SF1">
    <property type="entry name" value="VOLTAGE-GATED HYDROGEN CHANNEL 1"/>
    <property type="match status" value="1"/>
</dbReference>
<proteinExistence type="predicted"/>
<dbReference type="Gene3D" id="1.20.120.350">
    <property type="entry name" value="Voltage-gated potassium channels. Chain C"/>
    <property type="match status" value="1"/>
</dbReference>
<keyword evidence="4 11" id="KW-0812">Transmembrane</keyword>
<evidence type="ECO:0000256" key="6">
    <source>
        <dbReference type="ARBA" id="ARBA00022989"/>
    </source>
</evidence>
<comment type="subcellular location">
    <subcellularLocation>
        <location evidence="1">Cell membrane</location>
        <topology evidence="1">Multi-pass membrane protein</topology>
    </subcellularLocation>
</comment>
<keyword evidence="3" id="KW-1003">Cell membrane</keyword>
<keyword evidence="8 11" id="KW-0472">Membrane</keyword>
<keyword evidence="10" id="KW-0175">Coiled coil</keyword>
<dbReference type="SUPFAM" id="SSF81324">
    <property type="entry name" value="Voltage-gated potassium channels"/>
    <property type="match status" value="1"/>
</dbReference>
<keyword evidence="9" id="KW-0407">Ion channel</keyword>
<dbReference type="InterPro" id="IPR027359">
    <property type="entry name" value="Volt_channel_dom_sf"/>
</dbReference>
<sequence length="232" mass="26062">MDSDPLTDANHTWNNLADNNFIPASGLDSWRQRVANWQKRVGETIESRVGHVFVLVLVTIDMIIVILDLGYEFLHDNCGDIRLKPTWLEVLSHISLGITCAFLLEIFLSLFAFGSKFYNPFGGFPLASLHLFDAFVIVTTFVLELTLKGREEEFAALLILLRFWRIVKLVEGVAVGAGEFNEEMAEELATTKANLLQVQNDLLASRSEADRLRRRLEAAGLSVDELEHDAQG</sequence>
<dbReference type="InterPro" id="IPR031846">
    <property type="entry name" value="Hvcn1"/>
</dbReference>
<evidence type="ECO:0000256" key="3">
    <source>
        <dbReference type="ARBA" id="ARBA00022475"/>
    </source>
</evidence>
<dbReference type="EMBL" id="JABXXO010000004">
    <property type="protein sequence ID" value="KAF7778805.1"/>
    <property type="molecule type" value="Genomic_DNA"/>
</dbReference>
<dbReference type="Proteomes" id="UP000629468">
    <property type="component" value="Unassembled WGS sequence"/>
</dbReference>
<evidence type="ECO:0000256" key="10">
    <source>
        <dbReference type="SAM" id="Coils"/>
    </source>
</evidence>
<evidence type="ECO:0000256" key="11">
    <source>
        <dbReference type="SAM" id="Phobius"/>
    </source>
</evidence>
<evidence type="ECO:0000256" key="7">
    <source>
        <dbReference type="ARBA" id="ARBA00023065"/>
    </source>
</evidence>
<dbReference type="AlphaFoldDB" id="A0A8H7KIM4"/>
<feature type="transmembrane region" description="Helical" evidence="11">
    <location>
        <begin position="90"/>
        <end position="114"/>
    </location>
</feature>
<dbReference type="PANTHER" id="PTHR46480">
    <property type="entry name" value="F20B24.22"/>
    <property type="match status" value="1"/>
</dbReference>
<keyword evidence="2" id="KW-0813">Transport</keyword>
<organism evidence="12 13">
    <name type="scientific">Agaricus bisporus var. burnettii</name>
    <dbReference type="NCBI Taxonomy" id="192524"/>
    <lineage>
        <taxon>Eukaryota</taxon>
        <taxon>Fungi</taxon>
        <taxon>Dikarya</taxon>
        <taxon>Basidiomycota</taxon>
        <taxon>Agaricomycotina</taxon>
        <taxon>Agaricomycetes</taxon>
        <taxon>Agaricomycetidae</taxon>
        <taxon>Agaricales</taxon>
        <taxon>Agaricineae</taxon>
        <taxon>Agaricaceae</taxon>
        <taxon>Agaricus</taxon>
    </lineage>
</organism>
<keyword evidence="7" id="KW-0406">Ion transport</keyword>
<dbReference type="GO" id="GO:0005886">
    <property type="term" value="C:plasma membrane"/>
    <property type="evidence" value="ECO:0007669"/>
    <property type="project" value="UniProtKB-SubCell"/>
</dbReference>
<evidence type="ECO:0000256" key="5">
    <source>
        <dbReference type="ARBA" id="ARBA00022882"/>
    </source>
</evidence>
<evidence type="ECO:0000256" key="4">
    <source>
        <dbReference type="ARBA" id="ARBA00022692"/>
    </source>
</evidence>
<name>A0A8H7KIM4_AGABI</name>
<evidence type="ECO:0000313" key="12">
    <source>
        <dbReference type="EMBL" id="KAF7778805.1"/>
    </source>
</evidence>
<dbReference type="GO" id="GO:0034702">
    <property type="term" value="C:monoatomic ion channel complex"/>
    <property type="evidence" value="ECO:0007669"/>
    <property type="project" value="UniProtKB-KW"/>
</dbReference>
<protein>
    <recommendedName>
        <fullName evidence="14">Hydrogen voltage-gated channel 1</fullName>
    </recommendedName>
</protein>
<accession>A0A8H7KIM4</accession>
<evidence type="ECO:0000256" key="9">
    <source>
        <dbReference type="ARBA" id="ARBA00023303"/>
    </source>
</evidence>
<feature type="coiled-coil region" evidence="10">
    <location>
        <begin position="181"/>
        <end position="229"/>
    </location>
</feature>
<keyword evidence="6 11" id="KW-1133">Transmembrane helix</keyword>
<feature type="transmembrane region" description="Helical" evidence="11">
    <location>
        <begin position="49"/>
        <end position="69"/>
    </location>
</feature>
<reference evidence="12 13" key="1">
    <citation type="journal article" name="Sci. Rep.">
        <title>Telomere-to-telomere assembled and centromere annotated genomes of the two main subspecies of the button mushroom Agaricus bisporus reveal especially polymorphic chromosome ends.</title>
        <authorList>
            <person name="Sonnenberg A.S.M."/>
            <person name="Sedaghat-Telgerd N."/>
            <person name="Lavrijssen B."/>
            <person name="Ohm R.A."/>
            <person name="Hendrickx P.M."/>
            <person name="Scholtmeijer K."/>
            <person name="Baars J.J.P."/>
            <person name="van Peer A."/>
        </authorList>
    </citation>
    <scope>NUCLEOTIDE SEQUENCE [LARGE SCALE GENOMIC DNA]</scope>
    <source>
        <strain evidence="12 13">H119_p4</strain>
    </source>
</reference>